<keyword evidence="2" id="KW-1003">Cell membrane</keyword>
<dbReference type="AlphaFoldDB" id="A0ABD5ZBI0"/>
<dbReference type="InterPro" id="IPR002797">
    <property type="entry name" value="Polysacc_synth"/>
</dbReference>
<accession>A0ABD5ZBI0</accession>
<feature type="transmembrane region" description="Helical" evidence="6">
    <location>
        <begin position="269"/>
        <end position="287"/>
    </location>
</feature>
<protein>
    <submittedName>
        <fullName evidence="7">Flippase</fullName>
    </submittedName>
</protein>
<dbReference type="Proteomes" id="UP001596481">
    <property type="component" value="Unassembled WGS sequence"/>
</dbReference>
<feature type="transmembrane region" description="Helical" evidence="6">
    <location>
        <begin position="308"/>
        <end position="324"/>
    </location>
</feature>
<keyword evidence="4 6" id="KW-1133">Transmembrane helix</keyword>
<comment type="caution">
    <text evidence="7">The sequence shown here is derived from an EMBL/GenBank/DDBJ whole genome shotgun (WGS) entry which is preliminary data.</text>
</comment>
<feature type="transmembrane region" description="Helical" evidence="6">
    <location>
        <begin position="224"/>
        <end position="249"/>
    </location>
</feature>
<evidence type="ECO:0000256" key="3">
    <source>
        <dbReference type="ARBA" id="ARBA00022692"/>
    </source>
</evidence>
<evidence type="ECO:0000256" key="2">
    <source>
        <dbReference type="ARBA" id="ARBA00022475"/>
    </source>
</evidence>
<organism evidence="7 8">
    <name type="scientific">Haloferax namakaokahaiae</name>
    <dbReference type="NCBI Taxonomy" id="1748331"/>
    <lineage>
        <taxon>Archaea</taxon>
        <taxon>Methanobacteriati</taxon>
        <taxon>Methanobacteriota</taxon>
        <taxon>Stenosarchaea group</taxon>
        <taxon>Halobacteria</taxon>
        <taxon>Halobacteriales</taxon>
        <taxon>Haloferacaceae</taxon>
        <taxon>Haloferax</taxon>
    </lineage>
</organism>
<keyword evidence="8" id="KW-1185">Reference proteome</keyword>
<feature type="transmembrane region" description="Helical" evidence="6">
    <location>
        <begin position="184"/>
        <end position="203"/>
    </location>
</feature>
<reference evidence="7 8" key="1">
    <citation type="journal article" date="2019" name="Int. J. Syst. Evol. Microbiol.">
        <title>The Global Catalogue of Microorganisms (GCM) 10K type strain sequencing project: providing services to taxonomists for standard genome sequencing and annotation.</title>
        <authorList>
            <consortium name="The Broad Institute Genomics Platform"/>
            <consortium name="The Broad Institute Genome Sequencing Center for Infectious Disease"/>
            <person name="Wu L."/>
            <person name="Ma J."/>
        </authorList>
    </citation>
    <scope>NUCLEOTIDE SEQUENCE [LARGE SCALE GENOMIC DNA]</scope>
    <source>
        <strain evidence="7 8">DSM 29988</strain>
    </source>
</reference>
<feature type="transmembrane region" description="Helical" evidence="6">
    <location>
        <begin position="121"/>
        <end position="143"/>
    </location>
</feature>
<evidence type="ECO:0000256" key="4">
    <source>
        <dbReference type="ARBA" id="ARBA00022989"/>
    </source>
</evidence>
<feature type="transmembrane region" description="Helical" evidence="6">
    <location>
        <begin position="155"/>
        <end position="178"/>
    </location>
</feature>
<feature type="transmembrane region" description="Helical" evidence="6">
    <location>
        <begin position="431"/>
        <end position="449"/>
    </location>
</feature>
<feature type="transmembrane region" description="Helical" evidence="6">
    <location>
        <begin position="330"/>
        <end position="352"/>
    </location>
</feature>
<dbReference type="InterPro" id="IPR050833">
    <property type="entry name" value="Poly_Biosynth_Transport"/>
</dbReference>
<evidence type="ECO:0000256" key="5">
    <source>
        <dbReference type="ARBA" id="ARBA00023136"/>
    </source>
</evidence>
<comment type="subcellular location">
    <subcellularLocation>
        <location evidence="1">Cell membrane</location>
        <topology evidence="1">Multi-pass membrane protein</topology>
    </subcellularLocation>
</comment>
<keyword evidence="3 6" id="KW-0812">Transmembrane</keyword>
<evidence type="ECO:0000313" key="7">
    <source>
        <dbReference type="EMBL" id="MFC7202644.1"/>
    </source>
</evidence>
<dbReference type="GO" id="GO:0005886">
    <property type="term" value="C:plasma membrane"/>
    <property type="evidence" value="ECO:0007669"/>
    <property type="project" value="UniProtKB-SubCell"/>
</dbReference>
<dbReference type="Pfam" id="PF01943">
    <property type="entry name" value="Polysacc_synt"/>
    <property type="match status" value="1"/>
</dbReference>
<feature type="transmembrane region" description="Helical" evidence="6">
    <location>
        <begin position="86"/>
        <end position="109"/>
    </location>
</feature>
<proteinExistence type="predicted"/>
<feature type="transmembrane region" description="Helical" evidence="6">
    <location>
        <begin position="12"/>
        <end position="32"/>
    </location>
</feature>
<evidence type="ECO:0000313" key="8">
    <source>
        <dbReference type="Proteomes" id="UP001596481"/>
    </source>
</evidence>
<gene>
    <name evidence="7" type="ORF">ACFQJC_03900</name>
</gene>
<dbReference type="PANTHER" id="PTHR30250:SF27">
    <property type="entry name" value="POLYSACCHARIDE BIOSYNTHESIS PROTEIN"/>
    <property type="match status" value="1"/>
</dbReference>
<evidence type="ECO:0000256" key="1">
    <source>
        <dbReference type="ARBA" id="ARBA00004651"/>
    </source>
</evidence>
<dbReference type="PANTHER" id="PTHR30250">
    <property type="entry name" value="PST FAMILY PREDICTED COLANIC ACID TRANSPORTER"/>
    <property type="match status" value="1"/>
</dbReference>
<dbReference type="CDD" id="cd13128">
    <property type="entry name" value="MATE_Wzx_like"/>
    <property type="match status" value="1"/>
</dbReference>
<dbReference type="EMBL" id="JBHTAA010000001">
    <property type="protein sequence ID" value="MFC7202644.1"/>
    <property type="molecule type" value="Genomic_DNA"/>
</dbReference>
<name>A0ABD5ZBI0_9EURY</name>
<evidence type="ECO:0000256" key="6">
    <source>
        <dbReference type="SAM" id="Phobius"/>
    </source>
</evidence>
<keyword evidence="5 6" id="KW-0472">Membrane</keyword>
<dbReference type="RefSeq" id="WP_390221939.1">
    <property type="nucleotide sequence ID" value="NZ_JBHTAA010000001.1"/>
</dbReference>
<sequence length="509" mass="54657">MSDIAESIGSLAESAVLMMVGSLVGRSLGLVAETLIARELGPELFGGVALAYTIVMTSGNIILLGIHDGVTRLTSAETNSSDKLEFVLAGGITAALAGTIGMIFMGLFSEGLAQIMNQRSLARYLLFIAPYLILFPLSKIIIATLRAEGRSVATVLSRAIAARLGGVGILVCLLFFGWTTGAAITYWLSVPTIIILAGGGFVIRSESIEIEDFSLPSKDSFSNLWQFSWPLALSSIVFLLLSQFDVLMIGYFLDASSVGNYRAIQPLRQAATVVLTSFSFLFLPLATRSYEQGEFSELNRLFTTITKWSVVITLPVILMFVFAADEVVSILFGPAYGNAALPLSILSGGLFLRALVGPNGDVVKAIGHTRFELYSGLSGVAVNFCLNILLIPAYGIAGAAVATVCGYAVYNLLELYLIYREIGISPFSIDILKPVIACTLVVWAFYSHIQVDSKIVSIIVVGVTSAGVTVVSLVATKSIEETDLLLVDRLESRLGRELKRTRQILYLGR</sequence>
<feature type="transmembrane region" description="Helical" evidence="6">
    <location>
        <begin position="455"/>
        <end position="475"/>
    </location>
</feature>
<feature type="transmembrane region" description="Helical" evidence="6">
    <location>
        <begin position="44"/>
        <end position="66"/>
    </location>
</feature>